<dbReference type="Proteomes" id="UP000887116">
    <property type="component" value="Unassembled WGS sequence"/>
</dbReference>
<evidence type="ECO:0000313" key="4">
    <source>
        <dbReference type="Proteomes" id="UP000887116"/>
    </source>
</evidence>
<keyword evidence="2" id="KW-0472">Membrane</keyword>
<gene>
    <name evidence="3" type="primary">NCL1_26005</name>
    <name evidence="3" type="ORF">TNCT_407551</name>
</gene>
<reference evidence="3" key="1">
    <citation type="submission" date="2020-07" db="EMBL/GenBank/DDBJ databases">
        <title>Multicomponent nature underlies the extraordinary mechanical properties of spider dragline silk.</title>
        <authorList>
            <person name="Kono N."/>
            <person name="Nakamura H."/>
            <person name="Mori M."/>
            <person name="Yoshida Y."/>
            <person name="Ohtoshi R."/>
            <person name="Malay A.D."/>
            <person name="Moran D.A.P."/>
            <person name="Tomita M."/>
            <person name="Numata K."/>
            <person name="Arakawa K."/>
        </authorList>
    </citation>
    <scope>NUCLEOTIDE SEQUENCE</scope>
</reference>
<dbReference type="AlphaFoldDB" id="A0A8X6L5F3"/>
<keyword evidence="2" id="KW-0812">Transmembrane</keyword>
<proteinExistence type="predicted"/>
<comment type="caution">
    <text evidence="3">The sequence shown here is derived from an EMBL/GenBank/DDBJ whole genome shotgun (WGS) entry which is preliminary data.</text>
</comment>
<evidence type="ECO:0000256" key="2">
    <source>
        <dbReference type="SAM" id="Phobius"/>
    </source>
</evidence>
<feature type="compositionally biased region" description="Basic and acidic residues" evidence="1">
    <location>
        <begin position="96"/>
        <end position="105"/>
    </location>
</feature>
<dbReference type="OrthoDB" id="10487137at2759"/>
<evidence type="ECO:0000313" key="3">
    <source>
        <dbReference type="EMBL" id="GFQ96171.1"/>
    </source>
</evidence>
<organism evidence="3 4">
    <name type="scientific">Trichonephila clavata</name>
    <name type="common">Joro spider</name>
    <name type="synonym">Nephila clavata</name>
    <dbReference type="NCBI Taxonomy" id="2740835"/>
    <lineage>
        <taxon>Eukaryota</taxon>
        <taxon>Metazoa</taxon>
        <taxon>Ecdysozoa</taxon>
        <taxon>Arthropoda</taxon>
        <taxon>Chelicerata</taxon>
        <taxon>Arachnida</taxon>
        <taxon>Araneae</taxon>
        <taxon>Araneomorphae</taxon>
        <taxon>Entelegynae</taxon>
        <taxon>Araneoidea</taxon>
        <taxon>Nephilidae</taxon>
        <taxon>Trichonephila</taxon>
    </lineage>
</organism>
<evidence type="ECO:0000256" key="1">
    <source>
        <dbReference type="SAM" id="MobiDB-lite"/>
    </source>
</evidence>
<keyword evidence="2" id="KW-1133">Transmembrane helix</keyword>
<keyword evidence="4" id="KW-1185">Reference proteome</keyword>
<name>A0A8X6L5F3_TRICU</name>
<protein>
    <submittedName>
        <fullName evidence="3">Uncharacterized protein</fullName>
    </submittedName>
</protein>
<accession>A0A8X6L5F3</accession>
<sequence length="144" mass="16228">MEAYIDENGKPLPSFYEASRWNIAKSFGLTVIDCAFFIATGGVATYLAFWKSLYIIAYHIIFGYDISPKSNAITSEETYPEGKDVPSKNGSTTRQDVQKQEDQRSDSSPGSDFQEDEASKSKKRERVAFEETPDESELEKESQL</sequence>
<feature type="transmembrane region" description="Helical" evidence="2">
    <location>
        <begin position="27"/>
        <end position="49"/>
    </location>
</feature>
<feature type="region of interest" description="Disordered" evidence="1">
    <location>
        <begin position="75"/>
        <end position="144"/>
    </location>
</feature>
<dbReference type="EMBL" id="BMAO01004664">
    <property type="protein sequence ID" value="GFQ96171.1"/>
    <property type="molecule type" value="Genomic_DNA"/>
</dbReference>